<protein>
    <submittedName>
        <fullName evidence="4">Saposin B-type domain-containing protein</fullName>
    </submittedName>
</protein>
<feature type="compositionally biased region" description="Basic and acidic residues" evidence="1">
    <location>
        <begin position="183"/>
        <end position="194"/>
    </location>
</feature>
<dbReference type="Proteomes" id="UP000887581">
    <property type="component" value="Unplaced"/>
</dbReference>
<evidence type="ECO:0000256" key="2">
    <source>
        <dbReference type="SAM" id="SignalP"/>
    </source>
</evidence>
<keyword evidence="2" id="KW-0732">Signal</keyword>
<feature type="signal peptide" evidence="2">
    <location>
        <begin position="1"/>
        <end position="16"/>
    </location>
</feature>
<name>A0A915Q422_9BILA</name>
<proteinExistence type="predicted"/>
<accession>A0A915Q422</accession>
<sequence>MKILLLILINFCYILAEEKKSTIDLIPREIICPFCVALIEQFQQTTEQNPSYKQALCESISGKNHKSYESCIESFTDMAVEKLKSSTAEELCKKQKLCPANFKKAKIKGNVGKPDFPEIPPVTDEQLENAKRRDILKIISDTLEGKYDGWNGKNLTFHIDLKFQKYQPEEFETSGNSTALPVRTEKESTKSTQP</sequence>
<organism evidence="3 4">
    <name type="scientific">Setaria digitata</name>
    <dbReference type="NCBI Taxonomy" id="48799"/>
    <lineage>
        <taxon>Eukaryota</taxon>
        <taxon>Metazoa</taxon>
        <taxon>Ecdysozoa</taxon>
        <taxon>Nematoda</taxon>
        <taxon>Chromadorea</taxon>
        <taxon>Rhabditida</taxon>
        <taxon>Spirurina</taxon>
        <taxon>Spiruromorpha</taxon>
        <taxon>Filarioidea</taxon>
        <taxon>Setariidae</taxon>
        <taxon>Setaria</taxon>
    </lineage>
</organism>
<dbReference type="WBParaSite" id="sdigi.contig550.g8960.t1">
    <property type="protein sequence ID" value="sdigi.contig550.g8960.t1"/>
    <property type="gene ID" value="sdigi.contig550.g8960"/>
</dbReference>
<reference evidence="4" key="1">
    <citation type="submission" date="2022-11" db="UniProtKB">
        <authorList>
            <consortium name="WormBaseParasite"/>
        </authorList>
    </citation>
    <scope>IDENTIFICATION</scope>
</reference>
<evidence type="ECO:0000313" key="3">
    <source>
        <dbReference type="Proteomes" id="UP000887581"/>
    </source>
</evidence>
<dbReference type="AlphaFoldDB" id="A0A915Q422"/>
<feature type="chain" id="PRO_5036999962" evidence="2">
    <location>
        <begin position="17"/>
        <end position="194"/>
    </location>
</feature>
<evidence type="ECO:0000256" key="1">
    <source>
        <dbReference type="SAM" id="MobiDB-lite"/>
    </source>
</evidence>
<keyword evidence="3" id="KW-1185">Reference proteome</keyword>
<evidence type="ECO:0000313" key="4">
    <source>
        <dbReference type="WBParaSite" id="sdigi.contig550.g8960.t1"/>
    </source>
</evidence>
<feature type="region of interest" description="Disordered" evidence="1">
    <location>
        <begin position="169"/>
        <end position="194"/>
    </location>
</feature>